<dbReference type="InterPro" id="IPR029066">
    <property type="entry name" value="PLP-binding_barrel"/>
</dbReference>
<dbReference type="SMART" id="SM01005">
    <property type="entry name" value="Ala_racemase_C"/>
    <property type="match status" value="1"/>
</dbReference>
<gene>
    <name evidence="5" type="primary">alr</name>
    <name evidence="5" type="ORF">ACFL27_12125</name>
</gene>
<dbReference type="NCBIfam" id="TIGR00492">
    <property type="entry name" value="alr"/>
    <property type="match status" value="1"/>
</dbReference>
<keyword evidence="6" id="KW-1185">Reference proteome</keyword>
<dbReference type="SUPFAM" id="SSF51419">
    <property type="entry name" value="PLP-binding barrel"/>
    <property type="match status" value="1"/>
</dbReference>
<dbReference type="InterPro" id="IPR001608">
    <property type="entry name" value="Ala_racemase_N"/>
</dbReference>
<comment type="caution">
    <text evidence="5">The sequence shown here is derived from an EMBL/GenBank/DDBJ whole genome shotgun (WGS) entry which is preliminary data.</text>
</comment>
<dbReference type="CDD" id="cd00430">
    <property type="entry name" value="PLPDE_III_AR"/>
    <property type="match status" value="1"/>
</dbReference>
<comment type="cofactor">
    <cofactor evidence="1">
        <name>pyridoxal 5'-phosphate</name>
        <dbReference type="ChEBI" id="CHEBI:597326"/>
    </cofactor>
</comment>
<keyword evidence="3 5" id="KW-0413">Isomerase</keyword>
<organism evidence="5 6">
    <name type="scientific">candidate division CSSED10-310 bacterium</name>
    <dbReference type="NCBI Taxonomy" id="2855610"/>
    <lineage>
        <taxon>Bacteria</taxon>
        <taxon>Bacteria division CSSED10-310</taxon>
    </lineage>
</organism>
<dbReference type="InterPro" id="IPR011079">
    <property type="entry name" value="Ala_racemase_C"/>
</dbReference>
<evidence type="ECO:0000256" key="3">
    <source>
        <dbReference type="ARBA" id="ARBA00023235"/>
    </source>
</evidence>
<dbReference type="InterPro" id="IPR009006">
    <property type="entry name" value="Ala_racemase/Decarboxylase_C"/>
</dbReference>
<dbReference type="Gene3D" id="3.20.20.10">
    <property type="entry name" value="Alanine racemase"/>
    <property type="match status" value="1"/>
</dbReference>
<dbReference type="InterPro" id="IPR000821">
    <property type="entry name" value="Ala_racemase"/>
</dbReference>
<dbReference type="EMBL" id="JBHPBY010000135">
    <property type="protein sequence ID" value="MFC1850933.1"/>
    <property type="molecule type" value="Genomic_DNA"/>
</dbReference>
<evidence type="ECO:0000313" key="5">
    <source>
        <dbReference type="EMBL" id="MFC1850933.1"/>
    </source>
</evidence>
<dbReference type="Pfam" id="PF01168">
    <property type="entry name" value="Ala_racemase_N"/>
    <property type="match status" value="1"/>
</dbReference>
<sequence length="184" mass="20298">MEKKGIEIPLKHAAASAAILHYPESWFNMVRPGIMIYGLYPSPASKKRINLKPVARFVTKIAQIKTVAAQTPISYCRSFITSAESRIATLPVGYYDGYNRLLSNKAHVLIAGKRAPIVGNITMDMTMVDVTRIPEAAVGDEVVLFGTQMGQEIELEELASLCGTIHYELIGNISARVSRVYRDV</sequence>
<proteinExistence type="predicted"/>
<evidence type="ECO:0000256" key="2">
    <source>
        <dbReference type="ARBA" id="ARBA00022898"/>
    </source>
</evidence>
<feature type="domain" description="Alanine racemase C-terminal" evidence="4">
    <location>
        <begin position="54"/>
        <end position="182"/>
    </location>
</feature>
<dbReference type="PANTHER" id="PTHR30511">
    <property type="entry name" value="ALANINE RACEMASE"/>
    <property type="match status" value="1"/>
</dbReference>
<keyword evidence="2" id="KW-0663">Pyridoxal phosphate</keyword>
<dbReference type="GO" id="GO:0008784">
    <property type="term" value="F:alanine racemase activity"/>
    <property type="evidence" value="ECO:0007669"/>
    <property type="project" value="UniProtKB-EC"/>
</dbReference>
<accession>A0ABV6YXY9</accession>
<dbReference type="SUPFAM" id="SSF50621">
    <property type="entry name" value="Alanine racemase C-terminal domain-like"/>
    <property type="match status" value="1"/>
</dbReference>
<dbReference type="Proteomes" id="UP001594351">
    <property type="component" value="Unassembled WGS sequence"/>
</dbReference>
<evidence type="ECO:0000313" key="6">
    <source>
        <dbReference type="Proteomes" id="UP001594351"/>
    </source>
</evidence>
<evidence type="ECO:0000259" key="4">
    <source>
        <dbReference type="SMART" id="SM01005"/>
    </source>
</evidence>
<dbReference type="EC" id="5.1.1.1" evidence="5"/>
<dbReference type="Gene3D" id="2.40.37.10">
    <property type="entry name" value="Lyase, Ornithine Decarboxylase, Chain A, domain 1"/>
    <property type="match status" value="1"/>
</dbReference>
<dbReference type="PRINTS" id="PR00992">
    <property type="entry name" value="ALARACEMASE"/>
</dbReference>
<evidence type="ECO:0000256" key="1">
    <source>
        <dbReference type="ARBA" id="ARBA00001933"/>
    </source>
</evidence>
<reference evidence="5 6" key="1">
    <citation type="submission" date="2024-09" db="EMBL/GenBank/DDBJ databases">
        <title>Laminarin stimulates single cell rates of sulfate reduction while oxygen inhibits transcriptomic activity in coastal marine sediment.</title>
        <authorList>
            <person name="Lindsay M."/>
            <person name="Orcutt B."/>
            <person name="Emerson D."/>
            <person name="Stepanauskas R."/>
            <person name="D'Angelo T."/>
        </authorList>
    </citation>
    <scope>NUCLEOTIDE SEQUENCE [LARGE SCALE GENOMIC DNA]</scope>
    <source>
        <strain evidence="5">SAG AM-311-K15</strain>
    </source>
</reference>
<name>A0ABV6YXY9_UNCC1</name>
<dbReference type="PANTHER" id="PTHR30511:SF0">
    <property type="entry name" value="ALANINE RACEMASE, CATABOLIC-RELATED"/>
    <property type="match status" value="1"/>
</dbReference>
<dbReference type="Pfam" id="PF00842">
    <property type="entry name" value="Ala_racemase_C"/>
    <property type="match status" value="1"/>
</dbReference>
<protein>
    <submittedName>
        <fullName evidence="5">Alanine racemase</fullName>
        <ecNumber evidence="5">5.1.1.1</ecNumber>
    </submittedName>
</protein>